<gene>
    <name evidence="2" type="ORF">S01H1_37590</name>
</gene>
<organism evidence="2">
    <name type="scientific">marine sediment metagenome</name>
    <dbReference type="NCBI Taxonomy" id="412755"/>
    <lineage>
        <taxon>unclassified sequences</taxon>
        <taxon>metagenomes</taxon>
        <taxon>ecological metagenomes</taxon>
    </lineage>
</organism>
<keyword evidence="1" id="KW-1133">Transmembrane helix</keyword>
<feature type="transmembrane region" description="Helical" evidence="1">
    <location>
        <begin position="6"/>
        <end position="26"/>
    </location>
</feature>
<reference evidence="2" key="1">
    <citation type="journal article" date="2014" name="Front. Microbiol.">
        <title>High frequency of phylogenetically diverse reductive dehalogenase-homologous genes in deep subseafloor sedimentary metagenomes.</title>
        <authorList>
            <person name="Kawai M."/>
            <person name="Futagami T."/>
            <person name="Toyoda A."/>
            <person name="Takaki Y."/>
            <person name="Nishi S."/>
            <person name="Hori S."/>
            <person name="Arai W."/>
            <person name="Tsubouchi T."/>
            <person name="Morono Y."/>
            <person name="Uchiyama I."/>
            <person name="Ito T."/>
            <person name="Fujiyama A."/>
            <person name="Inagaki F."/>
            <person name="Takami H."/>
        </authorList>
    </citation>
    <scope>NUCLEOTIDE SEQUENCE</scope>
    <source>
        <strain evidence="2">Expedition CK06-06</strain>
    </source>
</reference>
<keyword evidence="1" id="KW-0812">Transmembrane</keyword>
<sequence>SDNYLMILFPVLILIVIKNLYSIWYVKGNKEIRVDNDWRELASIIKNNKGKKLLILPEINIPYLTYATKKVIFSGAHDSSAVLFNRILLKRKLNEHSHIKNMAEEFNSDLILIGDYYKNPLLKEYLNKHYRACVHKCEHILWEKNKCKGN</sequence>
<keyword evidence="1" id="KW-0472">Membrane</keyword>
<feature type="non-terminal residue" evidence="2">
    <location>
        <position position="1"/>
    </location>
</feature>
<name>X0V4H1_9ZZZZ</name>
<proteinExistence type="predicted"/>
<evidence type="ECO:0000313" key="2">
    <source>
        <dbReference type="EMBL" id="GAG13064.1"/>
    </source>
</evidence>
<protein>
    <submittedName>
        <fullName evidence="2">Uncharacterized protein</fullName>
    </submittedName>
</protein>
<dbReference type="EMBL" id="BARS01023615">
    <property type="protein sequence ID" value="GAG13064.1"/>
    <property type="molecule type" value="Genomic_DNA"/>
</dbReference>
<accession>X0V4H1</accession>
<comment type="caution">
    <text evidence="2">The sequence shown here is derived from an EMBL/GenBank/DDBJ whole genome shotgun (WGS) entry which is preliminary data.</text>
</comment>
<evidence type="ECO:0000256" key="1">
    <source>
        <dbReference type="SAM" id="Phobius"/>
    </source>
</evidence>
<dbReference type="AlphaFoldDB" id="X0V4H1"/>